<evidence type="ECO:0000256" key="11">
    <source>
        <dbReference type="NCBIfam" id="TIGR00560"/>
    </source>
</evidence>
<dbReference type="InterPro" id="IPR048254">
    <property type="entry name" value="CDP_ALCOHOL_P_TRANSF_CS"/>
</dbReference>
<dbReference type="PIRSF" id="PIRSF000847">
    <property type="entry name" value="Phos_ph_gly_syn"/>
    <property type="match status" value="1"/>
</dbReference>
<name>A0A7G1G6J5_9BACT</name>
<dbReference type="InterPro" id="IPR050324">
    <property type="entry name" value="CDP-alcohol_PTase-I"/>
</dbReference>
<accession>A0A7G1G6J5</accession>
<feature type="transmembrane region" description="Helical" evidence="13">
    <location>
        <begin position="126"/>
        <end position="146"/>
    </location>
</feature>
<dbReference type="PROSITE" id="PS00379">
    <property type="entry name" value="CDP_ALCOHOL_P_TRANSF"/>
    <property type="match status" value="1"/>
</dbReference>
<dbReference type="PANTHER" id="PTHR14269:SF62">
    <property type="entry name" value="CDP-DIACYLGLYCEROL--GLYCEROL-3-PHOSPHATE 3-PHOSPHATIDYLTRANSFERASE 1, CHLOROPLASTIC"/>
    <property type="match status" value="1"/>
</dbReference>
<gene>
    <name evidence="14" type="primary">pgsA</name>
    <name evidence="14" type="ORF">OSSY52_05940</name>
</gene>
<feature type="transmembrane region" description="Helical" evidence="13">
    <location>
        <begin position="31"/>
        <end position="51"/>
    </location>
</feature>
<feature type="transmembrane region" description="Helical" evidence="13">
    <location>
        <begin position="152"/>
        <end position="170"/>
    </location>
</feature>
<dbReference type="GO" id="GO:0046474">
    <property type="term" value="P:glycerophospholipid biosynthetic process"/>
    <property type="evidence" value="ECO:0007669"/>
    <property type="project" value="TreeGrafter"/>
</dbReference>
<evidence type="ECO:0000256" key="4">
    <source>
        <dbReference type="ARBA" id="ARBA00022679"/>
    </source>
</evidence>
<proteinExistence type="inferred from homology"/>
<feature type="transmembrane region" description="Helical" evidence="13">
    <location>
        <begin position="72"/>
        <end position="95"/>
    </location>
</feature>
<evidence type="ECO:0000256" key="13">
    <source>
        <dbReference type="SAM" id="Phobius"/>
    </source>
</evidence>
<dbReference type="GO" id="GO:0016020">
    <property type="term" value="C:membrane"/>
    <property type="evidence" value="ECO:0007669"/>
    <property type="project" value="UniProtKB-SubCell"/>
</dbReference>
<evidence type="ECO:0000256" key="5">
    <source>
        <dbReference type="ARBA" id="ARBA00022692"/>
    </source>
</evidence>
<comment type="similarity">
    <text evidence="2 12">Belongs to the CDP-alcohol phosphatidyltransferase class-I family.</text>
</comment>
<dbReference type="NCBIfam" id="TIGR00560">
    <property type="entry name" value="pgsA"/>
    <property type="match status" value="1"/>
</dbReference>
<dbReference type="FunCoup" id="A0A7G1G6J5">
    <property type="interactions" value="385"/>
</dbReference>
<evidence type="ECO:0000256" key="2">
    <source>
        <dbReference type="ARBA" id="ARBA00010441"/>
    </source>
</evidence>
<dbReference type="GO" id="GO:0008444">
    <property type="term" value="F:CDP-diacylglycerol-glycerol-3-phosphate 3-phosphatidyltransferase activity"/>
    <property type="evidence" value="ECO:0007669"/>
    <property type="project" value="UniProtKB-UniRule"/>
</dbReference>
<keyword evidence="15" id="KW-1185">Reference proteome</keyword>
<sequence length="177" mass="20056">MNKNLNIPNTLSTIRAIFTIPIFILTIYNNYLWALILFIIASLTDLFDGMIARKLNQVTDLGKFIDQISDKIMINAIFVGLMQIKLIPGWFVAILISRDTFVSGIRMFLASKNIVVAANKLGKLKTVLQMSLIILLYFYGITKINLNILNEIMIYSTVTVSIISGIIYFIKSLKHFS</sequence>
<evidence type="ECO:0000256" key="12">
    <source>
        <dbReference type="RuleBase" id="RU003750"/>
    </source>
</evidence>
<dbReference type="Pfam" id="PF01066">
    <property type="entry name" value="CDP-OH_P_transf"/>
    <property type="match status" value="1"/>
</dbReference>
<dbReference type="RefSeq" id="WP_190615549.1">
    <property type="nucleotide sequence ID" value="NZ_AP018712.1"/>
</dbReference>
<keyword evidence="7" id="KW-0443">Lipid metabolism</keyword>
<comment type="subcellular location">
    <subcellularLocation>
        <location evidence="1">Membrane</location>
        <topology evidence="1">Multi-pass membrane protein</topology>
    </subcellularLocation>
</comment>
<feature type="transmembrane region" description="Helical" evidence="13">
    <location>
        <begin position="7"/>
        <end position="25"/>
    </location>
</feature>
<evidence type="ECO:0000256" key="10">
    <source>
        <dbReference type="ARBA" id="ARBA00023264"/>
    </source>
</evidence>
<dbReference type="InParanoid" id="A0A7G1G6J5"/>
<keyword evidence="6 13" id="KW-1133">Transmembrane helix</keyword>
<evidence type="ECO:0000256" key="1">
    <source>
        <dbReference type="ARBA" id="ARBA00004141"/>
    </source>
</evidence>
<dbReference type="InterPro" id="IPR004570">
    <property type="entry name" value="Phosphatidylglycerol_P_synth"/>
</dbReference>
<evidence type="ECO:0000256" key="6">
    <source>
        <dbReference type="ARBA" id="ARBA00022989"/>
    </source>
</evidence>
<organism evidence="14 15">
    <name type="scientific">Tepiditoga spiralis</name>
    <dbReference type="NCBI Taxonomy" id="2108365"/>
    <lineage>
        <taxon>Bacteria</taxon>
        <taxon>Thermotogati</taxon>
        <taxon>Thermotogota</taxon>
        <taxon>Thermotogae</taxon>
        <taxon>Petrotogales</taxon>
        <taxon>Petrotogaceae</taxon>
        <taxon>Tepiditoga</taxon>
    </lineage>
</organism>
<keyword evidence="9" id="KW-0594">Phospholipid biosynthesis</keyword>
<dbReference type="Proteomes" id="UP000516361">
    <property type="component" value="Chromosome"/>
</dbReference>
<keyword evidence="5 13" id="KW-0812">Transmembrane</keyword>
<keyword evidence="10" id="KW-1208">Phospholipid metabolism</keyword>
<dbReference type="PANTHER" id="PTHR14269">
    <property type="entry name" value="CDP-DIACYLGLYCEROL--GLYCEROL-3-PHOSPHATE 3-PHOSPHATIDYLTRANSFERASE-RELATED"/>
    <property type="match status" value="1"/>
</dbReference>
<keyword evidence="8 13" id="KW-0472">Membrane</keyword>
<evidence type="ECO:0000313" key="15">
    <source>
        <dbReference type="Proteomes" id="UP000516361"/>
    </source>
</evidence>
<evidence type="ECO:0000256" key="7">
    <source>
        <dbReference type="ARBA" id="ARBA00023098"/>
    </source>
</evidence>
<evidence type="ECO:0000313" key="14">
    <source>
        <dbReference type="EMBL" id="BBE30453.1"/>
    </source>
</evidence>
<evidence type="ECO:0000256" key="9">
    <source>
        <dbReference type="ARBA" id="ARBA00023209"/>
    </source>
</evidence>
<dbReference type="Gene3D" id="1.20.120.1760">
    <property type="match status" value="1"/>
</dbReference>
<dbReference type="EC" id="2.7.8.5" evidence="11"/>
<dbReference type="AlphaFoldDB" id="A0A7G1G6J5"/>
<dbReference type="InterPro" id="IPR000462">
    <property type="entry name" value="CDP-OH_P_trans"/>
</dbReference>
<dbReference type="InterPro" id="IPR043130">
    <property type="entry name" value="CDP-OH_PTrfase_TM_dom"/>
</dbReference>
<keyword evidence="4 12" id="KW-0808">Transferase</keyword>
<protein>
    <recommendedName>
        <fullName evidence="11">CDP-diacylglycerol--glycerol-3-phosphate 3-phosphatidyltransferase</fullName>
        <ecNumber evidence="11">2.7.8.5</ecNumber>
    </recommendedName>
</protein>
<evidence type="ECO:0000256" key="3">
    <source>
        <dbReference type="ARBA" id="ARBA00022516"/>
    </source>
</evidence>
<dbReference type="KEGG" id="ocy:OSSY52_05940"/>
<reference evidence="14 15" key="1">
    <citation type="submission" date="2018-06" db="EMBL/GenBank/DDBJ databases">
        <title>Genome sequencing of Oceanotoga sp. sy52.</title>
        <authorList>
            <person name="Mori K."/>
        </authorList>
    </citation>
    <scope>NUCLEOTIDE SEQUENCE [LARGE SCALE GENOMIC DNA]</scope>
    <source>
        <strain evidence="15">sy52</strain>
    </source>
</reference>
<dbReference type="EMBL" id="AP018712">
    <property type="protein sequence ID" value="BBE30453.1"/>
    <property type="molecule type" value="Genomic_DNA"/>
</dbReference>
<evidence type="ECO:0000256" key="8">
    <source>
        <dbReference type="ARBA" id="ARBA00023136"/>
    </source>
</evidence>
<keyword evidence="3" id="KW-0444">Lipid biosynthesis</keyword>